<dbReference type="Proteomes" id="UP000256373">
    <property type="component" value="Unassembled WGS sequence"/>
</dbReference>
<evidence type="ECO:0000313" key="2">
    <source>
        <dbReference type="Proteomes" id="UP000256373"/>
    </source>
</evidence>
<dbReference type="AlphaFoldDB" id="A0A3D8Y8J1"/>
<organism evidence="1 2">
    <name type="scientific">Dyadobacter luteus</name>
    <dbReference type="NCBI Taxonomy" id="2259619"/>
    <lineage>
        <taxon>Bacteria</taxon>
        <taxon>Pseudomonadati</taxon>
        <taxon>Bacteroidota</taxon>
        <taxon>Cytophagia</taxon>
        <taxon>Cytophagales</taxon>
        <taxon>Spirosomataceae</taxon>
        <taxon>Dyadobacter</taxon>
    </lineage>
</organism>
<keyword evidence="2" id="KW-1185">Reference proteome</keyword>
<reference evidence="1 2" key="1">
    <citation type="submission" date="2018-07" db="EMBL/GenBank/DDBJ databases">
        <title>Dyadobacter roseus sp. nov., isolated from rose rhizosphere soil.</title>
        <authorList>
            <person name="Chen L."/>
        </authorList>
    </citation>
    <scope>NUCLEOTIDE SEQUENCE [LARGE SCALE GENOMIC DNA]</scope>
    <source>
        <strain evidence="1 2">RS19</strain>
    </source>
</reference>
<comment type="caution">
    <text evidence="1">The sequence shown here is derived from an EMBL/GenBank/DDBJ whole genome shotgun (WGS) entry which is preliminary data.</text>
</comment>
<protein>
    <submittedName>
        <fullName evidence="1">Uncharacterized protein</fullName>
    </submittedName>
</protein>
<evidence type="ECO:0000313" key="1">
    <source>
        <dbReference type="EMBL" id="REA58893.1"/>
    </source>
</evidence>
<dbReference type="RefSeq" id="WP_115832645.1">
    <property type="nucleotide sequence ID" value="NZ_QNUL01000018.1"/>
</dbReference>
<proteinExistence type="predicted"/>
<gene>
    <name evidence="1" type="ORF">DSL64_19695</name>
</gene>
<dbReference type="EMBL" id="QNUL01000018">
    <property type="protein sequence ID" value="REA58893.1"/>
    <property type="molecule type" value="Genomic_DNA"/>
</dbReference>
<sequence>MQRTRSLKADYKSTYITQFKLTYLRELLKKGYNNSPAIQEILESDHSGFTEQILNENDYLLIDSLTTADNHAMKLDSAQGEQRAEGAQGKRPLGYLLELFNSKQLDSLARQRLKLSVTKSWTY</sequence>
<dbReference type="OrthoDB" id="673361at2"/>
<name>A0A3D8Y8J1_9BACT</name>
<accession>A0A3D8Y8J1</accession>